<sequence length="330" mass="35431">MHPHTRLGWVHLSVADLDRSRAFYEGVLGLQVLRVAPGFAAMGVRAGDGAEVPIVLLSHQPHARPKPPRCRGLYHLALRLPSRQALARAVMRLAHDGYAIDGAADHWVSEAVYLSDPDGHGIELYADRPREQWPRQGDRILMGTQPLDWDGLVAELPPEERRPAADDGLAPRTFPGPHGDGMPPGTRLGHIHLHVSRLERAERFYRDVLGLDLVLRYGGSALFFSAGGYHHHVGANIWAGREAPPPPPDSVQLLHFAFVVPSVQDVAALARRLEQAGVPHGSLADLGPEALASVAPAGPSTGGFVTHDEDGVAVAVLGGEGHFGEGSEGR</sequence>
<dbReference type="PANTHER" id="PTHR43279">
    <property type="entry name" value="CATECHOL-2,3-DIOXYGENASE"/>
    <property type="match status" value="1"/>
</dbReference>
<dbReference type="Proteomes" id="UP001332192">
    <property type="component" value="Chromosome"/>
</dbReference>
<keyword evidence="5" id="KW-1185">Reference proteome</keyword>
<dbReference type="PROSITE" id="PS00934">
    <property type="entry name" value="GLYOXALASE_I_1"/>
    <property type="match status" value="1"/>
</dbReference>
<dbReference type="SUPFAM" id="SSF54593">
    <property type="entry name" value="Glyoxalase/Bleomycin resistance protein/Dihydroxybiphenyl dioxygenase"/>
    <property type="match status" value="2"/>
</dbReference>
<evidence type="ECO:0000256" key="2">
    <source>
        <dbReference type="SAM" id="MobiDB-lite"/>
    </source>
</evidence>
<dbReference type="PANTHER" id="PTHR43279:SF1">
    <property type="entry name" value="CATECHOL-2,3-DIOXYGENASE"/>
    <property type="match status" value="1"/>
</dbReference>
<name>A0ABZ1C0N8_9FIRM</name>
<dbReference type="Pfam" id="PF00903">
    <property type="entry name" value="Glyoxalase"/>
    <property type="match status" value="2"/>
</dbReference>
<reference evidence="4 5" key="1">
    <citation type="journal article" date="2024" name="Front. Microbiol.">
        <title>Novel thermophilic genera Geochorda gen. nov. and Carboxydochorda gen. nov. from the deep terrestrial subsurface reveal the ecophysiological diversity in the class Limnochordia.</title>
        <authorList>
            <person name="Karnachuk O.V."/>
            <person name="Lukina A.P."/>
            <person name="Avakyan M.R."/>
            <person name="Kadnikov V.V."/>
            <person name="Begmatov S."/>
            <person name="Beletsky A.V."/>
            <person name="Vlasova K.G."/>
            <person name="Novikov A.A."/>
            <person name="Shcherbakova V.A."/>
            <person name="Mardanov A.V."/>
            <person name="Ravin N.V."/>
        </authorList>
    </citation>
    <scope>NUCLEOTIDE SEQUENCE [LARGE SCALE GENOMIC DNA]</scope>
    <source>
        <strain evidence="4 5">L945</strain>
    </source>
</reference>
<dbReference type="InterPro" id="IPR004360">
    <property type="entry name" value="Glyas_Fos-R_dOase_dom"/>
</dbReference>
<dbReference type="InterPro" id="IPR037523">
    <property type="entry name" value="VOC_core"/>
</dbReference>
<feature type="region of interest" description="Disordered" evidence="2">
    <location>
        <begin position="161"/>
        <end position="180"/>
    </location>
</feature>
<evidence type="ECO:0000259" key="3">
    <source>
        <dbReference type="PROSITE" id="PS51819"/>
    </source>
</evidence>
<dbReference type="PROSITE" id="PS51819">
    <property type="entry name" value="VOC"/>
    <property type="match status" value="2"/>
</dbReference>
<dbReference type="InterPro" id="IPR018146">
    <property type="entry name" value="Glyoxalase_1_CS"/>
</dbReference>
<dbReference type="EMBL" id="CP141615">
    <property type="protein sequence ID" value="WRP18670.1"/>
    <property type="molecule type" value="Genomic_DNA"/>
</dbReference>
<evidence type="ECO:0000313" key="4">
    <source>
        <dbReference type="EMBL" id="WRP18670.1"/>
    </source>
</evidence>
<dbReference type="RefSeq" id="WP_324717943.1">
    <property type="nucleotide sequence ID" value="NZ_CP141615.1"/>
</dbReference>
<organism evidence="4 5">
    <name type="scientific">Carboxydichorda subterranea</name>
    <dbReference type="NCBI Taxonomy" id="3109565"/>
    <lineage>
        <taxon>Bacteria</taxon>
        <taxon>Bacillati</taxon>
        <taxon>Bacillota</taxon>
        <taxon>Limnochordia</taxon>
        <taxon>Limnochordales</taxon>
        <taxon>Geochordaceae</taxon>
        <taxon>Carboxydichorda</taxon>
    </lineage>
</organism>
<protein>
    <submittedName>
        <fullName evidence="4">VOC family protein</fullName>
    </submittedName>
</protein>
<dbReference type="InterPro" id="IPR029068">
    <property type="entry name" value="Glyas_Bleomycin-R_OHBP_Dase"/>
</dbReference>
<proteinExistence type="predicted"/>
<feature type="domain" description="VOC" evidence="3">
    <location>
        <begin position="187"/>
        <end position="319"/>
    </location>
</feature>
<feature type="domain" description="VOC" evidence="3">
    <location>
        <begin position="6"/>
        <end position="127"/>
    </location>
</feature>
<keyword evidence="1" id="KW-0479">Metal-binding</keyword>
<evidence type="ECO:0000313" key="5">
    <source>
        <dbReference type="Proteomes" id="UP001332192"/>
    </source>
</evidence>
<gene>
    <name evidence="4" type="ORF">U7230_06630</name>
</gene>
<dbReference type="Gene3D" id="3.10.180.10">
    <property type="entry name" value="2,3-Dihydroxybiphenyl 1,2-Dioxygenase, domain 1"/>
    <property type="match status" value="2"/>
</dbReference>
<evidence type="ECO:0000256" key="1">
    <source>
        <dbReference type="ARBA" id="ARBA00022723"/>
    </source>
</evidence>
<accession>A0ABZ1C0N8</accession>